<evidence type="ECO:0000256" key="8">
    <source>
        <dbReference type="SAM" id="Phobius"/>
    </source>
</evidence>
<feature type="transmembrane region" description="Helical" evidence="8">
    <location>
        <begin position="78"/>
        <end position="95"/>
    </location>
</feature>
<name>A0ABW1FMD1_9ACTN</name>
<feature type="transmembrane region" description="Helical" evidence="8">
    <location>
        <begin position="296"/>
        <end position="318"/>
    </location>
</feature>
<keyword evidence="5 8" id="KW-1133">Transmembrane helix</keyword>
<evidence type="ECO:0000256" key="5">
    <source>
        <dbReference type="ARBA" id="ARBA00022989"/>
    </source>
</evidence>
<keyword evidence="10" id="KW-1185">Reference proteome</keyword>
<keyword evidence="4 8" id="KW-0812">Transmembrane</keyword>
<gene>
    <name evidence="9" type="ORF">ACFP3M_22615</name>
</gene>
<feature type="compositionally biased region" description="Low complexity" evidence="7">
    <location>
        <begin position="28"/>
        <end position="38"/>
    </location>
</feature>
<comment type="similarity">
    <text evidence="2">Belongs to the UPF0324 family.</text>
</comment>
<organism evidence="9 10">
    <name type="scientific">Streptomyces ramulosus</name>
    <dbReference type="NCBI Taxonomy" id="47762"/>
    <lineage>
        <taxon>Bacteria</taxon>
        <taxon>Bacillati</taxon>
        <taxon>Actinomycetota</taxon>
        <taxon>Actinomycetes</taxon>
        <taxon>Kitasatosporales</taxon>
        <taxon>Streptomycetaceae</taxon>
        <taxon>Streptomyces</taxon>
    </lineage>
</organism>
<accession>A0ABW1FMD1</accession>
<sequence>MPSLDGTARPDRRSDPEPAATALPSTTGDAPAESAAPPSAGPPAPGDGGSGPGWLAHHGPGLAVVVVGVAVSYGLNRLVPAVSALTIAVLLGALARNTGLLGDRVLPGAKLATKKLLRTGVVLLGLQLALSQVLQLDPGVLLVVAVTVAGTFAGTMWLGRLMGIRPGTTLLVSTGFSICGASAAAAMDAVSDSDEEDLATGVALVTIFGSLAIVLLPLLQHPLGLSDTAFGVWSGASVHEVAQVVATASVAGPAALAVATVVKLTRVVLLAPLIAGYSIVRRRKGTADATGKRPPLVPLFVLGFIAMVAVRSSGVLPAPVLTAAQTLTTLLLAGALFGLGTSVHLMSLIRTGARPVALGAASTVLAGALSLGGILVFT</sequence>
<comment type="caution">
    <text evidence="9">The sequence shown here is derived from an EMBL/GenBank/DDBJ whole genome shotgun (WGS) entry which is preliminary data.</text>
</comment>
<dbReference type="PANTHER" id="PTHR30106">
    <property type="entry name" value="INNER MEMBRANE PROTEIN YEIH-RELATED"/>
    <property type="match status" value="1"/>
</dbReference>
<feature type="transmembrane region" description="Helical" evidence="8">
    <location>
        <begin position="199"/>
        <end position="218"/>
    </location>
</feature>
<reference evidence="10" key="1">
    <citation type="journal article" date="2019" name="Int. J. Syst. Evol. Microbiol.">
        <title>The Global Catalogue of Microorganisms (GCM) 10K type strain sequencing project: providing services to taxonomists for standard genome sequencing and annotation.</title>
        <authorList>
            <consortium name="The Broad Institute Genomics Platform"/>
            <consortium name="The Broad Institute Genome Sequencing Center for Infectious Disease"/>
            <person name="Wu L."/>
            <person name="Ma J."/>
        </authorList>
    </citation>
    <scope>NUCLEOTIDE SEQUENCE [LARGE SCALE GENOMIC DNA]</scope>
    <source>
        <strain evidence="10">CGMCC 1.15809</strain>
    </source>
</reference>
<keyword evidence="3" id="KW-1003">Cell membrane</keyword>
<evidence type="ECO:0000256" key="2">
    <source>
        <dbReference type="ARBA" id="ARBA00007977"/>
    </source>
</evidence>
<keyword evidence="6 8" id="KW-0472">Membrane</keyword>
<dbReference type="RefSeq" id="WP_345088501.1">
    <property type="nucleotide sequence ID" value="NZ_BAAAWG010000014.1"/>
</dbReference>
<dbReference type="EMBL" id="JBHSPW010000011">
    <property type="protein sequence ID" value="MFC5895591.1"/>
    <property type="molecule type" value="Genomic_DNA"/>
</dbReference>
<feature type="transmembrane region" description="Helical" evidence="8">
    <location>
        <begin position="140"/>
        <end position="158"/>
    </location>
</feature>
<feature type="transmembrane region" description="Helical" evidence="8">
    <location>
        <begin position="330"/>
        <end position="349"/>
    </location>
</feature>
<evidence type="ECO:0000256" key="3">
    <source>
        <dbReference type="ARBA" id="ARBA00022475"/>
    </source>
</evidence>
<protein>
    <submittedName>
        <fullName evidence="9">YeiH family protein</fullName>
    </submittedName>
</protein>
<feature type="region of interest" description="Disordered" evidence="7">
    <location>
        <begin position="1"/>
        <end position="53"/>
    </location>
</feature>
<feature type="transmembrane region" description="Helical" evidence="8">
    <location>
        <begin position="254"/>
        <end position="275"/>
    </location>
</feature>
<evidence type="ECO:0000256" key="6">
    <source>
        <dbReference type="ARBA" id="ARBA00023136"/>
    </source>
</evidence>
<comment type="subcellular location">
    <subcellularLocation>
        <location evidence="1">Cell membrane</location>
        <topology evidence="1">Multi-pass membrane protein</topology>
    </subcellularLocation>
</comment>
<evidence type="ECO:0000313" key="9">
    <source>
        <dbReference type="EMBL" id="MFC5895591.1"/>
    </source>
</evidence>
<dbReference type="Pfam" id="PF03601">
    <property type="entry name" value="Cons_hypoth698"/>
    <property type="match status" value="1"/>
</dbReference>
<evidence type="ECO:0000256" key="4">
    <source>
        <dbReference type="ARBA" id="ARBA00022692"/>
    </source>
</evidence>
<dbReference type="InterPro" id="IPR018383">
    <property type="entry name" value="UPF0324_pro"/>
</dbReference>
<evidence type="ECO:0000313" key="10">
    <source>
        <dbReference type="Proteomes" id="UP001596241"/>
    </source>
</evidence>
<evidence type="ECO:0000256" key="1">
    <source>
        <dbReference type="ARBA" id="ARBA00004651"/>
    </source>
</evidence>
<proteinExistence type="inferred from homology"/>
<evidence type="ECO:0000256" key="7">
    <source>
        <dbReference type="SAM" id="MobiDB-lite"/>
    </source>
</evidence>
<feature type="transmembrane region" description="Helical" evidence="8">
    <location>
        <begin position="356"/>
        <end position="377"/>
    </location>
</feature>
<dbReference type="Proteomes" id="UP001596241">
    <property type="component" value="Unassembled WGS sequence"/>
</dbReference>
<dbReference type="PANTHER" id="PTHR30106:SF2">
    <property type="entry name" value="UPF0324 INNER MEMBRANE PROTEIN YEIH"/>
    <property type="match status" value="1"/>
</dbReference>